<protein>
    <recommendedName>
        <fullName evidence="5">Cytochrome c domain-containing protein</fullName>
    </recommendedName>
</protein>
<keyword evidence="1 4" id="KW-0349">Heme</keyword>
<evidence type="ECO:0000313" key="6">
    <source>
        <dbReference type="EMBL" id="GAA0874369.1"/>
    </source>
</evidence>
<organism evidence="6 7">
    <name type="scientific">Wandonia haliotis</name>
    <dbReference type="NCBI Taxonomy" id="574963"/>
    <lineage>
        <taxon>Bacteria</taxon>
        <taxon>Pseudomonadati</taxon>
        <taxon>Bacteroidota</taxon>
        <taxon>Flavobacteriia</taxon>
        <taxon>Flavobacteriales</taxon>
        <taxon>Crocinitomicaceae</taxon>
        <taxon>Wandonia</taxon>
    </lineage>
</organism>
<dbReference type="InterPro" id="IPR009056">
    <property type="entry name" value="Cyt_c-like_dom"/>
</dbReference>
<dbReference type="PROSITE" id="PS51257">
    <property type="entry name" value="PROKAR_LIPOPROTEIN"/>
    <property type="match status" value="1"/>
</dbReference>
<comment type="caution">
    <text evidence="6">The sequence shown here is derived from an EMBL/GenBank/DDBJ whole genome shotgun (WGS) entry which is preliminary data.</text>
</comment>
<name>A0ABP3XY45_9FLAO</name>
<gene>
    <name evidence="6" type="ORF">GCM10009118_07770</name>
</gene>
<dbReference type="SUPFAM" id="SSF46626">
    <property type="entry name" value="Cytochrome c"/>
    <property type="match status" value="1"/>
</dbReference>
<keyword evidence="7" id="KW-1185">Reference proteome</keyword>
<evidence type="ECO:0000256" key="3">
    <source>
        <dbReference type="ARBA" id="ARBA00023004"/>
    </source>
</evidence>
<evidence type="ECO:0000259" key="5">
    <source>
        <dbReference type="PROSITE" id="PS51007"/>
    </source>
</evidence>
<keyword evidence="3 4" id="KW-0408">Iron</keyword>
<keyword evidence="2 4" id="KW-0479">Metal-binding</keyword>
<dbReference type="PROSITE" id="PS51007">
    <property type="entry name" value="CYTC"/>
    <property type="match status" value="1"/>
</dbReference>
<dbReference type="Proteomes" id="UP001501126">
    <property type="component" value="Unassembled WGS sequence"/>
</dbReference>
<dbReference type="InterPro" id="IPR036909">
    <property type="entry name" value="Cyt_c-like_dom_sf"/>
</dbReference>
<accession>A0ABP3XY45</accession>
<evidence type="ECO:0000256" key="4">
    <source>
        <dbReference type="PROSITE-ProRule" id="PRU00433"/>
    </source>
</evidence>
<feature type="domain" description="Cytochrome c" evidence="5">
    <location>
        <begin position="93"/>
        <end position="179"/>
    </location>
</feature>
<reference evidence="7" key="1">
    <citation type="journal article" date="2019" name="Int. J. Syst. Evol. Microbiol.">
        <title>The Global Catalogue of Microorganisms (GCM) 10K type strain sequencing project: providing services to taxonomists for standard genome sequencing and annotation.</title>
        <authorList>
            <consortium name="The Broad Institute Genomics Platform"/>
            <consortium name="The Broad Institute Genome Sequencing Center for Infectious Disease"/>
            <person name="Wu L."/>
            <person name="Ma J."/>
        </authorList>
    </citation>
    <scope>NUCLEOTIDE SEQUENCE [LARGE SCALE GENOMIC DNA]</scope>
    <source>
        <strain evidence="7">JCM 16083</strain>
    </source>
</reference>
<evidence type="ECO:0000313" key="7">
    <source>
        <dbReference type="Proteomes" id="UP001501126"/>
    </source>
</evidence>
<dbReference type="RefSeq" id="WP_343785268.1">
    <property type="nucleotide sequence ID" value="NZ_BAAAFH010000003.1"/>
</dbReference>
<dbReference type="EMBL" id="BAAAFH010000003">
    <property type="protein sequence ID" value="GAA0874369.1"/>
    <property type="molecule type" value="Genomic_DNA"/>
</dbReference>
<proteinExistence type="predicted"/>
<evidence type="ECO:0000256" key="1">
    <source>
        <dbReference type="ARBA" id="ARBA00022617"/>
    </source>
</evidence>
<sequence length="194" mass="23027">MIKQDGYMLRILVYTIVLLFVQSCSKKQATVREYLEKGDYPHYKKIINDTILFHRDHSFVLRDRLRNREVTCYSKLWIEQNPTFEFEAHDNTQRLAQGKYIFSTYCIQCHSDFEIKNRIENIKISIDAIGSLFESSRPKIEQINGVFYYEIQPDKKHSKYYIINPYDKQVLIEYLNCLKESTDGGCLIVLSENV</sequence>
<evidence type="ECO:0000256" key="2">
    <source>
        <dbReference type="ARBA" id="ARBA00022723"/>
    </source>
</evidence>